<dbReference type="GO" id="GO:0005886">
    <property type="term" value="C:plasma membrane"/>
    <property type="evidence" value="ECO:0007669"/>
    <property type="project" value="UniProtKB-SubCell"/>
</dbReference>
<dbReference type="SUPFAM" id="SSF161098">
    <property type="entry name" value="MetI-like"/>
    <property type="match status" value="1"/>
</dbReference>
<dbReference type="Gene3D" id="1.10.3720.10">
    <property type="entry name" value="MetI-like"/>
    <property type="match status" value="1"/>
</dbReference>
<dbReference type="RefSeq" id="WP_013275186.1">
    <property type="nucleotide sequence ID" value="NC_014377.1"/>
</dbReference>
<evidence type="ECO:0000256" key="2">
    <source>
        <dbReference type="ARBA" id="ARBA00022692"/>
    </source>
</evidence>
<dbReference type="CDD" id="cd06261">
    <property type="entry name" value="TM_PBP2"/>
    <property type="match status" value="1"/>
</dbReference>
<dbReference type="GO" id="GO:0006817">
    <property type="term" value="P:phosphate ion transport"/>
    <property type="evidence" value="ECO:0007669"/>
    <property type="project" value="UniProtKB-KW"/>
</dbReference>
<gene>
    <name evidence="8" type="ordered locus">Toce_0355</name>
</gene>
<dbReference type="GO" id="GO:0005315">
    <property type="term" value="F:phosphate transmembrane transporter activity"/>
    <property type="evidence" value="ECO:0007669"/>
    <property type="project" value="InterPro"/>
</dbReference>
<comment type="subcellular location">
    <subcellularLocation>
        <location evidence="5">Cell membrane</location>
        <topology evidence="5">Multi-pass membrane protein</topology>
    </subcellularLocation>
    <subcellularLocation>
        <location evidence="1">Membrane</location>
        <topology evidence="1">Multi-pass membrane protein</topology>
    </subcellularLocation>
</comment>
<keyword evidence="9" id="KW-1185">Reference proteome</keyword>
<feature type="transmembrane region" description="Helical" evidence="5">
    <location>
        <begin position="70"/>
        <end position="93"/>
    </location>
</feature>
<dbReference type="eggNOG" id="COG0573">
    <property type="taxonomic scope" value="Bacteria"/>
</dbReference>
<evidence type="ECO:0000256" key="3">
    <source>
        <dbReference type="ARBA" id="ARBA00022989"/>
    </source>
</evidence>
<dbReference type="KEGG" id="toc:Toce_0355"/>
<dbReference type="InterPro" id="IPR011864">
    <property type="entry name" value="Phosphate_PstC"/>
</dbReference>
<keyword evidence="5" id="KW-0813">Transport</keyword>
<reference evidence="8 9" key="1">
    <citation type="journal article" date="2010" name="Stand. Genomic Sci.">
        <title>Complete genome sequence of Thermosediminibacter oceani type strain (JW/IW-1228P).</title>
        <authorList>
            <person name="Pitluck S."/>
            <person name="Yasawong M."/>
            <person name="Munk C."/>
            <person name="Nolan M."/>
            <person name="Lapidus A."/>
            <person name="Lucas S."/>
            <person name="Glavina Del Rio T."/>
            <person name="Tice H."/>
            <person name="Cheng J.F."/>
            <person name="Bruce D."/>
            <person name="Detter C."/>
            <person name="Tapia R."/>
            <person name="Han C."/>
            <person name="Goodwin L."/>
            <person name="Liolios K."/>
            <person name="Ivanova N."/>
            <person name="Mavromatis K."/>
            <person name="Mikhailova N."/>
            <person name="Pati A."/>
            <person name="Chen A."/>
            <person name="Palaniappan K."/>
            <person name="Land M."/>
            <person name="Hauser L."/>
            <person name="Chang Y.J."/>
            <person name="Jeffries C.D."/>
            <person name="Rohde M."/>
            <person name="Spring S."/>
            <person name="Sikorski J."/>
            <person name="Goker M."/>
            <person name="Woyke T."/>
            <person name="Bristow J."/>
            <person name="Eisen J.A."/>
            <person name="Markowitz V."/>
            <person name="Hugenholtz P."/>
            <person name="Kyrpides N.C."/>
            <person name="Klenk H.P."/>
        </authorList>
    </citation>
    <scope>NUCLEOTIDE SEQUENCE [LARGE SCALE GENOMIC DNA]</scope>
    <source>
        <strain evidence="9">ATCC BAA-1034 / DSM 16646 / JW/IW-1228P</strain>
    </source>
</reference>
<dbReference type="NCBIfam" id="TIGR02138">
    <property type="entry name" value="phosphate_pstC"/>
    <property type="match status" value="1"/>
</dbReference>
<evidence type="ECO:0000256" key="5">
    <source>
        <dbReference type="RuleBase" id="RU363032"/>
    </source>
</evidence>
<evidence type="ECO:0000256" key="6">
    <source>
        <dbReference type="RuleBase" id="RU363054"/>
    </source>
</evidence>
<keyword evidence="4 5" id="KW-0472">Membrane</keyword>
<accession>D9S0X2</accession>
<feature type="transmembrane region" description="Helical" evidence="5">
    <location>
        <begin position="114"/>
        <end position="141"/>
    </location>
</feature>
<dbReference type="EMBL" id="CP002131">
    <property type="protein sequence ID" value="ADL07136.1"/>
    <property type="molecule type" value="Genomic_DNA"/>
</dbReference>
<dbReference type="Pfam" id="PF00528">
    <property type="entry name" value="BPD_transp_1"/>
    <property type="match status" value="1"/>
</dbReference>
<dbReference type="PROSITE" id="PS50928">
    <property type="entry name" value="ABC_TM1"/>
    <property type="match status" value="1"/>
</dbReference>
<feature type="transmembrane region" description="Helical" evidence="5">
    <location>
        <begin position="17"/>
        <end position="38"/>
    </location>
</feature>
<comment type="similarity">
    <text evidence="6">Belongs to the binding-protein-dependent transport system permease family. CysTW subfamily.</text>
</comment>
<evidence type="ECO:0000259" key="7">
    <source>
        <dbReference type="PROSITE" id="PS50928"/>
    </source>
</evidence>
<comment type="function">
    <text evidence="6">Part of the binding-protein-dependent transport system for phosphate; probably responsible for the translocation of the substrate across the membrane.</text>
</comment>
<dbReference type="InterPro" id="IPR000515">
    <property type="entry name" value="MetI-like"/>
</dbReference>
<feature type="transmembrane region" description="Helical" evidence="5">
    <location>
        <begin position="147"/>
        <end position="165"/>
    </location>
</feature>
<protein>
    <recommendedName>
        <fullName evidence="6">Phosphate transport system permease protein</fullName>
    </recommendedName>
</protein>
<dbReference type="PANTHER" id="PTHR42727:SF1">
    <property type="entry name" value="PHOSPHATE TRANSPORT SYSTEM PERMEASE"/>
    <property type="match status" value="1"/>
</dbReference>
<evidence type="ECO:0000313" key="9">
    <source>
        <dbReference type="Proteomes" id="UP000000272"/>
    </source>
</evidence>
<name>D9S0X2_THEOJ</name>
<evidence type="ECO:0000313" key="8">
    <source>
        <dbReference type="EMBL" id="ADL07136.1"/>
    </source>
</evidence>
<organism evidence="8 9">
    <name type="scientific">Thermosediminibacter oceani (strain ATCC BAA-1034 / DSM 16646 / JW/IW-1228P)</name>
    <dbReference type="NCBI Taxonomy" id="555079"/>
    <lineage>
        <taxon>Bacteria</taxon>
        <taxon>Bacillati</taxon>
        <taxon>Bacillota</taxon>
        <taxon>Clostridia</taxon>
        <taxon>Thermosediminibacterales</taxon>
        <taxon>Thermosediminibacteraceae</taxon>
        <taxon>Thermosediminibacter</taxon>
    </lineage>
</organism>
<dbReference type="InterPro" id="IPR035906">
    <property type="entry name" value="MetI-like_sf"/>
</dbReference>
<sequence>MVDSAGKGFRGEKGIEILLALAASVSVLVTIGIVVSLFSETAGFFKEVSVKEFFTETRWTPLFTPAHYGIAPLVAGTMLVTVIAMIVAAPLGLASAIYLSEYAPDGVRRLIKPVLEILAGIPTIVYGYFALTFVTPIIRAILPQTNVFNALSAGIVMGIMLIPMISSLSEDAMTAVPNSLREAAYALGATKLEVAYKVVIPAAISGIVASFILAISRAIGETMIVALAAGSTPKLTFNPLDSIQTMTAFIAQVMLGDAPFGSIEYKSVYAVAGVLFVVTLSLNLIGTWIVRRYKEVY</sequence>
<dbReference type="AlphaFoldDB" id="D9S0X2"/>
<keyword evidence="6" id="KW-0592">Phosphate transport</keyword>
<evidence type="ECO:0000256" key="4">
    <source>
        <dbReference type="ARBA" id="ARBA00023136"/>
    </source>
</evidence>
<evidence type="ECO:0000256" key="1">
    <source>
        <dbReference type="ARBA" id="ARBA00004141"/>
    </source>
</evidence>
<feature type="transmembrane region" description="Helical" evidence="5">
    <location>
        <begin position="268"/>
        <end position="290"/>
    </location>
</feature>
<dbReference type="STRING" id="555079.Toce_0355"/>
<dbReference type="PANTHER" id="PTHR42727">
    <property type="entry name" value="PHOSPHATE TRANSPORT SYSTEM PERMEASE PROTEIN"/>
    <property type="match status" value="1"/>
</dbReference>
<proteinExistence type="inferred from homology"/>
<keyword evidence="6" id="KW-1003">Cell membrane</keyword>
<keyword evidence="2 5" id="KW-0812">Transmembrane</keyword>
<dbReference type="HOGENOM" id="CLU_033621_1_0_9"/>
<dbReference type="Proteomes" id="UP000000272">
    <property type="component" value="Chromosome"/>
</dbReference>
<dbReference type="OrthoDB" id="9785113at2"/>
<feature type="domain" description="ABC transmembrane type-1" evidence="7">
    <location>
        <begin position="74"/>
        <end position="286"/>
    </location>
</feature>
<keyword evidence="3 5" id="KW-1133">Transmembrane helix</keyword>
<feature type="transmembrane region" description="Helical" evidence="5">
    <location>
        <begin position="194"/>
        <end position="215"/>
    </location>
</feature>